<name>A0ACC0NPR0_RHOML</name>
<reference evidence="1" key="1">
    <citation type="submission" date="2022-02" db="EMBL/GenBank/DDBJ databases">
        <title>Plant Genome Project.</title>
        <authorList>
            <person name="Zhang R.-G."/>
        </authorList>
    </citation>
    <scope>NUCLEOTIDE SEQUENCE</scope>
    <source>
        <strain evidence="1">AT1</strain>
    </source>
</reference>
<evidence type="ECO:0000313" key="1">
    <source>
        <dbReference type="EMBL" id="KAI8554483.1"/>
    </source>
</evidence>
<keyword evidence="2" id="KW-1185">Reference proteome</keyword>
<dbReference type="EMBL" id="CM046392">
    <property type="protein sequence ID" value="KAI8554483.1"/>
    <property type="molecule type" value="Genomic_DNA"/>
</dbReference>
<accession>A0ACC0NPR0</accession>
<evidence type="ECO:0000313" key="2">
    <source>
        <dbReference type="Proteomes" id="UP001062846"/>
    </source>
</evidence>
<sequence>MDTGIFGSGSASLVPARLLFLVTLSLTYRLMSPESSTFAQEMKMQSFENQMGRVPEDTDNGLRIIGIKGFTEISFDFLQPQKE</sequence>
<organism evidence="1 2">
    <name type="scientific">Rhododendron molle</name>
    <name type="common">Chinese azalea</name>
    <name type="synonym">Azalea mollis</name>
    <dbReference type="NCBI Taxonomy" id="49168"/>
    <lineage>
        <taxon>Eukaryota</taxon>
        <taxon>Viridiplantae</taxon>
        <taxon>Streptophyta</taxon>
        <taxon>Embryophyta</taxon>
        <taxon>Tracheophyta</taxon>
        <taxon>Spermatophyta</taxon>
        <taxon>Magnoliopsida</taxon>
        <taxon>eudicotyledons</taxon>
        <taxon>Gunneridae</taxon>
        <taxon>Pentapetalae</taxon>
        <taxon>asterids</taxon>
        <taxon>Ericales</taxon>
        <taxon>Ericaceae</taxon>
        <taxon>Ericoideae</taxon>
        <taxon>Rhodoreae</taxon>
        <taxon>Rhododendron</taxon>
    </lineage>
</organism>
<proteinExistence type="predicted"/>
<protein>
    <submittedName>
        <fullName evidence="1">Uncharacterized protein</fullName>
    </submittedName>
</protein>
<comment type="caution">
    <text evidence="1">The sequence shown here is derived from an EMBL/GenBank/DDBJ whole genome shotgun (WGS) entry which is preliminary data.</text>
</comment>
<gene>
    <name evidence="1" type="ORF">RHMOL_Rhmol05G0102900</name>
</gene>
<dbReference type="Proteomes" id="UP001062846">
    <property type="component" value="Chromosome 5"/>
</dbReference>